<dbReference type="InterPro" id="IPR000182">
    <property type="entry name" value="GNAT_dom"/>
</dbReference>
<sequence length="311" mass="35022">MTRIESQSQIGGQIEVSVIKEVADLLEAMEIRRAVFVHEFGCAEHEEFDGNDFSATQIIARVHGQVAGTMRLRYFADFVIPERLAVLPQFRKGRYGARGVAFALGTFGFNFARMKGYRRFVGYSVLGLERFWDHLAMASDGRVERYGDHSIECSGSICIGVFGALDPMSGAVEGRENHHLLTACEADLPMLVAARAADIRRVAAELDAAERDRQAHLELVMAGTAASDRRASDRRGTDRRAGDRRRNDRRAGEWWNAAPYPGDRRLANRRLAERRDTAQDRRAADRRTGDRRQELRLSPAGQPQFEFHQMA</sequence>
<evidence type="ECO:0000313" key="4">
    <source>
        <dbReference type="Proteomes" id="UP000295783"/>
    </source>
</evidence>
<keyword evidence="4" id="KW-1185">Reference proteome</keyword>
<feature type="region of interest" description="Disordered" evidence="1">
    <location>
        <begin position="220"/>
        <end position="248"/>
    </location>
</feature>
<dbReference type="Gene3D" id="3.40.630.30">
    <property type="match status" value="1"/>
</dbReference>
<dbReference type="RefSeq" id="WP_133612282.1">
    <property type="nucleotide sequence ID" value="NZ_SNYW01000006.1"/>
</dbReference>
<dbReference type="Proteomes" id="UP000295783">
    <property type="component" value="Unassembled WGS sequence"/>
</dbReference>
<dbReference type="OrthoDB" id="9796171at2"/>
<dbReference type="PROSITE" id="PS51186">
    <property type="entry name" value="GNAT"/>
    <property type="match status" value="1"/>
</dbReference>
<feature type="region of interest" description="Disordered" evidence="1">
    <location>
        <begin position="266"/>
        <end position="311"/>
    </location>
</feature>
<proteinExistence type="predicted"/>
<name>A0A4R6WXT1_9PROT</name>
<feature type="domain" description="N-acetyltransferase" evidence="2">
    <location>
        <begin position="14"/>
        <end position="142"/>
    </location>
</feature>
<dbReference type="AlphaFoldDB" id="A0A4R6WXT1"/>
<protein>
    <recommendedName>
        <fullName evidence="2">N-acetyltransferase domain-containing protein</fullName>
    </recommendedName>
</protein>
<evidence type="ECO:0000259" key="2">
    <source>
        <dbReference type="PROSITE" id="PS51186"/>
    </source>
</evidence>
<evidence type="ECO:0000313" key="3">
    <source>
        <dbReference type="EMBL" id="TDQ84243.1"/>
    </source>
</evidence>
<dbReference type="SUPFAM" id="SSF55729">
    <property type="entry name" value="Acyl-CoA N-acyltransferases (Nat)"/>
    <property type="match status" value="1"/>
</dbReference>
<dbReference type="InterPro" id="IPR016181">
    <property type="entry name" value="Acyl_CoA_acyltransferase"/>
</dbReference>
<reference evidence="3 4" key="1">
    <citation type="submission" date="2019-03" db="EMBL/GenBank/DDBJ databases">
        <title>Genomic Encyclopedia of Type Strains, Phase III (KMG-III): the genomes of soil and plant-associated and newly described type strains.</title>
        <authorList>
            <person name="Whitman W."/>
        </authorList>
    </citation>
    <scope>NUCLEOTIDE SEQUENCE [LARGE SCALE GENOMIC DNA]</scope>
    <source>
        <strain evidence="3 4">CGMCC 1.7660</strain>
    </source>
</reference>
<evidence type="ECO:0000256" key="1">
    <source>
        <dbReference type="SAM" id="MobiDB-lite"/>
    </source>
</evidence>
<feature type="compositionally biased region" description="Basic and acidic residues" evidence="1">
    <location>
        <begin position="266"/>
        <end position="295"/>
    </location>
</feature>
<dbReference type="EMBL" id="SNYW01000006">
    <property type="protein sequence ID" value="TDQ84243.1"/>
    <property type="molecule type" value="Genomic_DNA"/>
</dbReference>
<gene>
    <name evidence="3" type="ORF">A8950_0791</name>
</gene>
<dbReference type="GO" id="GO:0016747">
    <property type="term" value="F:acyltransferase activity, transferring groups other than amino-acyl groups"/>
    <property type="evidence" value="ECO:0007669"/>
    <property type="project" value="InterPro"/>
</dbReference>
<feature type="compositionally biased region" description="Basic and acidic residues" evidence="1">
    <location>
        <begin position="227"/>
        <end position="248"/>
    </location>
</feature>
<comment type="caution">
    <text evidence="3">The sequence shown here is derived from an EMBL/GenBank/DDBJ whole genome shotgun (WGS) entry which is preliminary data.</text>
</comment>
<organism evidence="3 4">
    <name type="scientific">Dongia mobilis</name>
    <dbReference type="NCBI Taxonomy" id="578943"/>
    <lineage>
        <taxon>Bacteria</taxon>
        <taxon>Pseudomonadati</taxon>
        <taxon>Pseudomonadota</taxon>
        <taxon>Alphaproteobacteria</taxon>
        <taxon>Rhodospirillales</taxon>
        <taxon>Dongiaceae</taxon>
        <taxon>Dongia</taxon>
    </lineage>
</organism>
<accession>A0A4R6WXT1</accession>